<dbReference type="InterPro" id="IPR043145">
    <property type="entry name" value="Znf_ZZ_sf"/>
</dbReference>
<evidence type="ECO:0000259" key="7">
    <source>
        <dbReference type="PROSITE" id="PS51745"/>
    </source>
</evidence>
<accession>A0AAD2Q2L5</accession>
<dbReference type="GO" id="GO:0035973">
    <property type="term" value="P:aggrephagy"/>
    <property type="evidence" value="ECO:0007669"/>
    <property type="project" value="TreeGrafter"/>
</dbReference>
<reference evidence="8" key="1">
    <citation type="submission" date="2023-11" db="EMBL/GenBank/DDBJ databases">
        <authorList>
            <person name="De Vega J J."/>
            <person name="De Vega J J."/>
        </authorList>
    </citation>
    <scope>NUCLEOTIDE SEQUENCE</scope>
</reference>
<dbReference type="CDD" id="cd02340">
    <property type="entry name" value="ZZ_NBR1_like"/>
    <property type="match status" value="1"/>
</dbReference>
<dbReference type="GO" id="GO:0007032">
    <property type="term" value="P:endosome organization"/>
    <property type="evidence" value="ECO:0007669"/>
    <property type="project" value="TreeGrafter"/>
</dbReference>
<evidence type="ECO:0000256" key="1">
    <source>
        <dbReference type="ARBA" id="ARBA00022723"/>
    </source>
</evidence>
<dbReference type="InterPro" id="IPR053793">
    <property type="entry name" value="PB1-like"/>
</dbReference>
<feature type="compositionally biased region" description="Basic and acidic residues" evidence="5">
    <location>
        <begin position="215"/>
        <end position="230"/>
    </location>
</feature>
<dbReference type="GO" id="GO:0016235">
    <property type="term" value="C:aggresome"/>
    <property type="evidence" value="ECO:0007669"/>
    <property type="project" value="TreeGrafter"/>
</dbReference>
<evidence type="ECO:0000256" key="5">
    <source>
        <dbReference type="SAM" id="MobiDB-lite"/>
    </source>
</evidence>
<feature type="region of interest" description="Disordered" evidence="5">
    <location>
        <begin position="474"/>
        <end position="581"/>
    </location>
</feature>
<protein>
    <submittedName>
        <fullName evidence="8">Uncharacterized protein</fullName>
    </submittedName>
</protein>
<keyword evidence="9" id="KW-1185">Reference proteome</keyword>
<feature type="region of interest" description="Disordered" evidence="5">
    <location>
        <begin position="395"/>
        <end position="428"/>
    </location>
</feature>
<keyword evidence="1" id="KW-0479">Metal-binding</keyword>
<dbReference type="SMART" id="SM00666">
    <property type="entry name" value="PB1"/>
    <property type="match status" value="1"/>
</dbReference>
<dbReference type="Gene3D" id="3.30.60.90">
    <property type="match status" value="4"/>
</dbReference>
<gene>
    <name evidence="8" type="ORF">MYCIT1_LOCUS9986</name>
</gene>
<dbReference type="PROSITE" id="PS01357">
    <property type="entry name" value="ZF_ZZ_1"/>
    <property type="match status" value="1"/>
</dbReference>
<feature type="region of interest" description="Disordered" evidence="5">
    <location>
        <begin position="307"/>
        <end position="326"/>
    </location>
</feature>
<dbReference type="GO" id="GO:0008270">
    <property type="term" value="F:zinc ion binding"/>
    <property type="evidence" value="ECO:0007669"/>
    <property type="project" value="UniProtKB-KW"/>
</dbReference>
<evidence type="ECO:0000256" key="2">
    <source>
        <dbReference type="ARBA" id="ARBA00022771"/>
    </source>
</evidence>
<dbReference type="PANTHER" id="PTHR15090:SF0">
    <property type="entry name" value="SEQUESTOSOME-1"/>
    <property type="match status" value="1"/>
</dbReference>
<comment type="caution">
    <text evidence="8">The sequence shown here is derived from an EMBL/GenBank/DDBJ whole genome shotgun (WGS) entry which is preliminary data.</text>
</comment>
<dbReference type="SUPFAM" id="SSF57850">
    <property type="entry name" value="RING/U-box"/>
    <property type="match status" value="4"/>
</dbReference>
<dbReference type="GO" id="GO:0044753">
    <property type="term" value="C:amphisome"/>
    <property type="evidence" value="ECO:0007669"/>
    <property type="project" value="TreeGrafter"/>
</dbReference>
<dbReference type="Pfam" id="PF00569">
    <property type="entry name" value="ZZ"/>
    <property type="match status" value="3"/>
</dbReference>
<dbReference type="SMART" id="SM00291">
    <property type="entry name" value="ZnF_ZZ"/>
    <property type="match status" value="4"/>
</dbReference>
<dbReference type="InterPro" id="IPR052260">
    <property type="entry name" value="Autophagy_Rcpt_SigReg"/>
</dbReference>
<dbReference type="EMBL" id="CAVNYO010000123">
    <property type="protein sequence ID" value="CAK5267462.1"/>
    <property type="molecule type" value="Genomic_DNA"/>
</dbReference>
<dbReference type="Pfam" id="PF00564">
    <property type="entry name" value="PB1"/>
    <property type="match status" value="1"/>
</dbReference>
<feature type="domain" description="ZZ-type" evidence="6">
    <location>
        <begin position="733"/>
        <end position="794"/>
    </location>
</feature>
<feature type="compositionally biased region" description="Pro residues" evidence="5">
    <location>
        <begin position="514"/>
        <end position="533"/>
    </location>
</feature>
<feature type="region of interest" description="Disordered" evidence="5">
    <location>
        <begin position="194"/>
        <end position="282"/>
    </location>
</feature>
<dbReference type="PROSITE" id="PS51745">
    <property type="entry name" value="PB1"/>
    <property type="match status" value="1"/>
</dbReference>
<dbReference type="InterPro" id="IPR000270">
    <property type="entry name" value="PB1_dom"/>
</dbReference>
<feature type="domain" description="PB1" evidence="7">
    <location>
        <begin position="8"/>
        <end position="84"/>
    </location>
</feature>
<evidence type="ECO:0000313" key="8">
    <source>
        <dbReference type="EMBL" id="CAK5267462.1"/>
    </source>
</evidence>
<evidence type="ECO:0000256" key="3">
    <source>
        <dbReference type="ARBA" id="ARBA00022833"/>
    </source>
</evidence>
<dbReference type="PANTHER" id="PTHR15090">
    <property type="entry name" value="SEQUESTOSOME 1-RELATED"/>
    <property type="match status" value="1"/>
</dbReference>
<dbReference type="SUPFAM" id="SSF54277">
    <property type="entry name" value="CAD &amp; PB1 domains"/>
    <property type="match status" value="1"/>
</dbReference>
<evidence type="ECO:0000259" key="6">
    <source>
        <dbReference type="PROSITE" id="PS50135"/>
    </source>
</evidence>
<feature type="compositionally biased region" description="Basic residues" evidence="5">
    <location>
        <begin position="502"/>
        <end position="512"/>
    </location>
</feature>
<keyword evidence="3" id="KW-0862">Zinc</keyword>
<evidence type="ECO:0000256" key="4">
    <source>
        <dbReference type="PROSITE-ProRule" id="PRU00228"/>
    </source>
</evidence>
<evidence type="ECO:0000313" key="9">
    <source>
        <dbReference type="Proteomes" id="UP001295794"/>
    </source>
</evidence>
<dbReference type="GO" id="GO:0070530">
    <property type="term" value="F:K63-linked polyubiquitin modification-dependent protein binding"/>
    <property type="evidence" value="ECO:0007669"/>
    <property type="project" value="TreeGrafter"/>
</dbReference>
<organism evidence="8 9">
    <name type="scientific">Mycena citricolor</name>
    <dbReference type="NCBI Taxonomy" id="2018698"/>
    <lineage>
        <taxon>Eukaryota</taxon>
        <taxon>Fungi</taxon>
        <taxon>Dikarya</taxon>
        <taxon>Basidiomycota</taxon>
        <taxon>Agaricomycotina</taxon>
        <taxon>Agaricomycetes</taxon>
        <taxon>Agaricomycetidae</taxon>
        <taxon>Agaricales</taxon>
        <taxon>Marasmiineae</taxon>
        <taxon>Mycenaceae</taxon>
        <taxon>Mycena</taxon>
    </lineage>
</organism>
<sequence length="1014" mass="110749">MDRRPDRPLVIKCTFNGSTKRITFNSARNCSYDLLRHRVEQCFSLYAATYLITYKDDDGEITDVTTDTDLTEAITYFQAGADDGPLSSAASILSGRSFGGRKITVRVAVTVDYDGPSLSDTSSVLSLGMASGSGAGEGNSYQRNGYGAGGRESEFSFGAQSELELEDDAVTVSSRDPVPRAQYRIRDVRSQGSWDVLSRGSGGSSRLPAKSSNHHQSDDTARDPFADKSKPGSTTAQDEYITSDPSAVFERLKLQEQDDEDDSSSIQSDLVNGNGRAADHFRGNDRNATWLRDQNDRAIRTMLGVLPEPSVSSGSSSVPDSWRAESEEVREQGALLGGELELERDVRGRYYYSYTSSSSSASQSRDSGYYDEARLMEDSHQLRQQPSVNNWLEAQAVRQSPSPAPSISKPPREVHNPDSPNDVPYTKESIPPELLQFLPVTALPADKLTDCSSCGVLLDSIRYVCTICGEKKPVSELNKGKGKSPLPQLQHRPLTDPDPHLHHQHPPIHHAHTYPPPMDYSYPPQPSSDPRPTPIRSLGSLSSTRSSSLNSSMESLRSHKPLPKLPDSPPHTDVPSASSSQVTLVAPEHGYELCSGCIEHAGVTHAIEAVSGSAMSGPPSEWRRLALKKGQLRHAFHEKAWGHFGWEDVDHDESQVSKCSTCSAVTTHHRYKCASCKNFHLCRACYTQVHDVHPSHAFIVIPDAPIVSPSTEVDEFESVPPDIVPQGEQSMLHRGVRCAHCMLDIVGARFHCAICDSVDICSNCESAGLPGNLDSADGGHNSSHILIKIPYPLETDEVQTASRRAIDLWQGRDAANVGLMPTASSVYSSHARTVVGSAVSRQPVAQDNDHHIACHGCGNNILGVRYQCGNCPSIPQGYSLCENCEPNSYSIHDPAHIFFKFPRPVQTPLASPQGYLPNLYKRGPGPAPGTDARAYLMNLKHTTAVCDRCMSSIQGVWFRCAYCGKDLCDACEAVDTHNDAHCFMMFKSPVDVPALKAFTPTENPLPIIPYAIYR</sequence>
<feature type="domain" description="ZZ-type" evidence="6">
    <location>
        <begin position="654"/>
        <end position="706"/>
    </location>
</feature>
<dbReference type="AlphaFoldDB" id="A0AAD2Q2L5"/>
<name>A0AAD2Q2L5_9AGAR</name>
<proteinExistence type="predicted"/>
<feature type="compositionally biased region" description="Low complexity" evidence="5">
    <location>
        <begin position="307"/>
        <end position="321"/>
    </location>
</feature>
<dbReference type="GO" id="GO:0000423">
    <property type="term" value="P:mitophagy"/>
    <property type="evidence" value="ECO:0007669"/>
    <property type="project" value="TreeGrafter"/>
</dbReference>
<dbReference type="PROSITE" id="PS50135">
    <property type="entry name" value="ZF_ZZ_2"/>
    <property type="match status" value="2"/>
</dbReference>
<dbReference type="InterPro" id="IPR000433">
    <property type="entry name" value="Znf_ZZ"/>
</dbReference>
<dbReference type="GO" id="GO:0005080">
    <property type="term" value="F:protein kinase C binding"/>
    <property type="evidence" value="ECO:0007669"/>
    <property type="project" value="TreeGrafter"/>
</dbReference>
<dbReference type="Gene3D" id="3.10.20.90">
    <property type="entry name" value="Phosphatidylinositol 3-kinase Catalytic Subunit, Chain A, domain 1"/>
    <property type="match status" value="1"/>
</dbReference>
<keyword evidence="2 4" id="KW-0863">Zinc-finger</keyword>
<dbReference type="Proteomes" id="UP001295794">
    <property type="component" value="Unassembled WGS sequence"/>
</dbReference>
<feature type="compositionally biased region" description="Low complexity" evidence="5">
    <location>
        <begin position="534"/>
        <end position="555"/>
    </location>
</feature>